<reference evidence="2 3" key="2">
    <citation type="journal article" date="2011" name="Stand. Genomic Sci.">
        <title>Complete genome sequence of Oceanithermus profundus type strain (506).</title>
        <authorList>
            <person name="Pati A."/>
            <person name="Zhang X."/>
            <person name="Lapidus A."/>
            <person name="Nolan M."/>
            <person name="Lucas S."/>
            <person name="Del Rio T.G."/>
            <person name="Tice H."/>
            <person name="Cheng J.F."/>
            <person name="Tapia R."/>
            <person name="Han C."/>
            <person name="Goodwin L."/>
            <person name="Pitluck S."/>
            <person name="Liolios K."/>
            <person name="Pagani I."/>
            <person name="Ivanova N."/>
            <person name="Mavromatis K."/>
            <person name="Chen A."/>
            <person name="Palaniappan K."/>
            <person name="Hauser L."/>
            <person name="Jeffries C.D."/>
            <person name="Brambilla E.M."/>
            <person name="Rohl A."/>
            <person name="Mwirichia R."/>
            <person name="Rohde M."/>
            <person name="Tindall B.J."/>
            <person name="Sikorski J."/>
            <person name="Wirth R."/>
            <person name="Goker M."/>
            <person name="Woyke T."/>
            <person name="Detter J.C."/>
            <person name="Bristow J."/>
            <person name="Eisen J.A."/>
            <person name="Markowitz V."/>
            <person name="Hugenholtz P."/>
            <person name="Kyrpides N.C."/>
            <person name="Klenk H.P."/>
            <person name="Land M."/>
        </authorList>
    </citation>
    <scope>NUCLEOTIDE SEQUENCE [LARGE SCALE GENOMIC DNA]</scope>
    <source>
        <strain evidence="3">DSM 14977 / NBRC 100410 / VKM B-2274 / 506</strain>
    </source>
</reference>
<organism evidence="2 3">
    <name type="scientific">Oceanithermus profundus (strain DSM 14977 / NBRC 100410 / VKM B-2274 / 506)</name>
    <dbReference type="NCBI Taxonomy" id="670487"/>
    <lineage>
        <taxon>Bacteria</taxon>
        <taxon>Thermotogati</taxon>
        <taxon>Deinococcota</taxon>
        <taxon>Deinococci</taxon>
        <taxon>Thermales</taxon>
        <taxon>Thermaceae</taxon>
        <taxon>Oceanithermus</taxon>
    </lineage>
</organism>
<dbReference type="AlphaFoldDB" id="E4U672"/>
<evidence type="ECO:0000256" key="1">
    <source>
        <dbReference type="SAM" id="Phobius"/>
    </source>
</evidence>
<accession>E4U672</accession>
<keyword evidence="3" id="KW-1185">Reference proteome</keyword>
<sequence length="171" mass="18801" precursor="true">MTTKRERTWAVVLWAAVLIGLPLLQLLILYATPSVNEFAVSRVSEMLRGSEDGLFFALLFLGLGWMLRQGAGYLAFQSMQIFLLVAVYNFLQGVLQKVLYLVFVTKPPSTFGFENLVTLSSYWAFGGVTIIVGLLMLWGLALVLRGSDAGVPLLGRAARSLLDLFEPQPAA</sequence>
<feature type="transmembrane region" description="Helical" evidence="1">
    <location>
        <begin position="81"/>
        <end position="103"/>
    </location>
</feature>
<feature type="transmembrane region" description="Helical" evidence="1">
    <location>
        <begin position="12"/>
        <end position="33"/>
    </location>
</feature>
<name>E4U672_OCEP5</name>
<reference evidence="3" key="1">
    <citation type="submission" date="2010-11" db="EMBL/GenBank/DDBJ databases">
        <title>The complete sequence of chromosome of Oceanithermus profundus DSM 14977.</title>
        <authorList>
            <consortium name="US DOE Joint Genome Institute (JGI-PGF)"/>
            <person name="Lucas S."/>
            <person name="Copeland A."/>
            <person name="Lapidus A."/>
            <person name="Bruce D."/>
            <person name="Goodwin L."/>
            <person name="Pitluck S."/>
            <person name="Kyrpides N."/>
            <person name="Mavromatis K."/>
            <person name="Pagani I."/>
            <person name="Ivanova N."/>
            <person name="Zhang X."/>
            <person name="Brettin T."/>
            <person name="Detter J.C."/>
            <person name="Tapia R."/>
            <person name="Han C."/>
            <person name="Land M."/>
            <person name="Hauser L."/>
            <person name="Markowitz V."/>
            <person name="Cheng J.-F."/>
            <person name="Hugenholtz P."/>
            <person name="Woyke T."/>
            <person name="Wu D."/>
            <person name="Tindall B."/>
            <person name="Faehnrich R."/>
            <person name="Brambilla E."/>
            <person name="Klenk H.-P."/>
            <person name="Eisen J.A."/>
        </authorList>
    </citation>
    <scope>NUCLEOTIDE SEQUENCE [LARGE SCALE GENOMIC DNA]</scope>
    <source>
        <strain evidence="3">DSM 14977 / NBRC 100410 / VKM B-2274 / 506</strain>
    </source>
</reference>
<dbReference type="EMBL" id="CP002361">
    <property type="protein sequence ID" value="ADR35945.1"/>
    <property type="molecule type" value="Genomic_DNA"/>
</dbReference>
<protein>
    <submittedName>
        <fullName evidence="2">Uncharacterized protein</fullName>
    </submittedName>
</protein>
<keyword evidence="1" id="KW-0472">Membrane</keyword>
<evidence type="ECO:0000313" key="2">
    <source>
        <dbReference type="EMBL" id="ADR35945.1"/>
    </source>
</evidence>
<proteinExistence type="predicted"/>
<feature type="transmembrane region" description="Helical" evidence="1">
    <location>
        <begin position="123"/>
        <end position="144"/>
    </location>
</feature>
<dbReference type="KEGG" id="opr:Ocepr_0486"/>
<evidence type="ECO:0000313" key="3">
    <source>
        <dbReference type="Proteomes" id="UP000008722"/>
    </source>
</evidence>
<gene>
    <name evidence="2" type="ordered locus">Ocepr_0486</name>
</gene>
<feature type="transmembrane region" description="Helical" evidence="1">
    <location>
        <begin position="53"/>
        <end position="74"/>
    </location>
</feature>
<dbReference type="HOGENOM" id="CLU_1561341_0_0_0"/>
<keyword evidence="1" id="KW-0812">Transmembrane</keyword>
<dbReference type="Proteomes" id="UP000008722">
    <property type="component" value="Chromosome"/>
</dbReference>
<dbReference type="STRING" id="670487.Ocepr_0486"/>
<dbReference type="RefSeq" id="WP_013457115.1">
    <property type="nucleotide sequence ID" value="NC_014761.1"/>
</dbReference>
<keyword evidence="1" id="KW-1133">Transmembrane helix</keyword>